<dbReference type="NCBIfam" id="NF008657">
    <property type="entry name" value="PRK11657.1"/>
    <property type="match status" value="1"/>
</dbReference>
<dbReference type="CDD" id="cd03020">
    <property type="entry name" value="DsbA_DsbC_DsbG"/>
    <property type="match status" value="1"/>
</dbReference>
<keyword evidence="1" id="KW-0676">Redox-active center</keyword>
<dbReference type="Pfam" id="PF13098">
    <property type="entry name" value="Thioredoxin_2"/>
    <property type="match status" value="1"/>
</dbReference>
<proteinExistence type="inferred from homology"/>
<feature type="chain" id="PRO_5014489706" description="Thiol:disulfide interchange protein" evidence="1">
    <location>
        <begin position="24"/>
        <end position="255"/>
    </location>
</feature>
<dbReference type="InterPro" id="IPR009094">
    <property type="entry name" value="DiS-bond_isomerase_DsbC/G_N_sf"/>
</dbReference>
<comment type="subcellular location">
    <subcellularLocation>
        <location evidence="1">Periplasm</location>
    </subcellularLocation>
</comment>
<dbReference type="RefSeq" id="WP_102589335.1">
    <property type="nucleotide sequence ID" value="NZ_BNAE01000001.1"/>
</dbReference>
<comment type="function">
    <text evidence="1">Required for disulfide bond formation in some periplasmic proteins. Acts by transferring its disulfide bond to other proteins and is reduced in the process.</text>
</comment>
<sequence length="255" mass="27419">MRFSTCSLTPALLMLAACPVAFAETPWPAPVEALTAQGLTIHAEFEAPEGLTGYAASYQGGEVAIYLLPGGEHAVVGTLVDAEGSDLSAAALDTHVRAAQNAELWQRLEESHWIADGRADAERVLYTFTDPNCPYCRQFWEQSRPWVEAGAVQLRHIMVGILESDSPAKASALLGADDPAAALHSHSGDGEEIQPSAQPRDIEEQVYANNQLFDELNLIATPTTLYRESDRLERIEGLPDPEQLIEAMGGPAPGG</sequence>
<dbReference type="OrthoDB" id="5298214at2"/>
<dbReference type="SUPFAM" id="SSF52833">
    <property type="entry name" value="Thioredoxin-like"/>
    <property type="match status" value="1"/>
</dbReference>
<dbReference type="InterPro" id="IPR033954">
    <property type="entry name" value="DiS-bond_Isoase_DsbC/G"/>
</dbReference>
<evidence type="ECO:0000313" key="3">
    <source>
        <dbReference type="EMBL" id="PMR78270.1"/>
    </source>
</evidence>
<dbReference type="InterPro" id="IPR051470">
    <property type="entry name" value="Thiol:disulfide_interchange"/>
</dbReference>
<gene>
    <name evidence="3" type="ORF">C1H70_16020</name>
</gene>
<dbReference type="Proteomes" id="UP000235547">
    <property type="component" value="Unassembled WGS sequence"/>
</dbReference>
<keyword evidence="1" id="KW-0732">Signal</keyword>
<reference evidence="3 4" key="1">
    <citation type="submission" date="2018-01" db="EMBL/GenBank/DDBJ databases">
        <title>Halomonas endophytica sp. nov., isolated from storage liquid in the stems of Populus euphratica.</title>
        <authorList>
            <person name="Chen C."/>
        </authorList>
    </citation>
    <scope>NUCLEOTIDE SEQUENCE [LARGE SCALE GENOMIC DNA]</scope>
    <source>
        <strain evidence="3 4">BZ-SZ-XJ27</strain>
    </source>
</reference>
<dbReference type="InterPro" id="IPR012336">
    <property type="entry name" value="Thioredoxin-like_fold"/>
</dbReference>
<dbReference type="GO" id="GO:0042597">
    <property type="term" value="C:periplasmic space"/>
    <property type="evidence" value="ECO:0007669"/>
    <property type="project" value="UniProtKB-SubCell"/>
</dbReference>
<comment type="caution">
    <text evidence="3">The sequence shown here is derived from an EMBL/GenBank/DDBJ whole genome shotgun (WGS) entry which is preliminary data.</text>
</comment>
<dbReference type="EMBL" id="PNRG01000033">
    <property type="protein sequence ID" value="PMR78270.1"/>
    <property type="molecule type" value="Genomic_DNA"/>
</dbReference>
<dbReference type="PROSITE" id="PS51257">
    <property type="entry name" value="PROKAR_LIPOPROTEIN"/>
    <property type="match status" value="1"/>
</dbReference>
<dbReference type="Gene3D" id="3.40.30.10">
    <property type="entry name" value="Glutaredoxin"/>
    <property type="match status" value="1"/>
</dbReference>
<evidence type="ECO:0000259" key="2">
    <source>
        <dbReference type="Pfam" id="PF13098"/>
    </source>
</evidence>
<accession>A0A2N7UCW8</accession>
<evidence type="ECO:0000256" key="1">
    <source>
        <dbReference type="RuleBase" id="RU364038"/>
    </source>
</evidence>
<name>A0A2N7UCW8_9GAMM</name>
<feature type="domain" description="Thioredoxin-like fold" evidence="2">
    <location>
        <begin position="120"/>
        <end position="247"/>
    </location>
</feature>
<dbReference type="InterPro" id="IPR036249">
    <property type="entry name" value="Thioredoxin-like_sf"/>
</dbReference>
<feature type="signal peptide" evidence="1">
    <location>
        <begin position="1"/>
        <end position="23"/>
    </location>
</feature>
<dbReference type="AlphaFoldDB" id="A0A2N7UCW8"/>
<dbReference type="PANTHER" id="PTHR35272">
    <property type="entry name" value="THIOL:DISULFIDE INTERCHANGE PROTEIN DSBC-RELATED"/>
    <property type="match status" value="1"/>
</dbReference>
<dbReference type="Gene3D" id="3.10.450.70">
    <property type="entry name" value="Disulphide bond isomerase, DsbC/G, N-terminal"/>
    <property type="match status" value="1"/>
</dbReference>
<dbReference type="SUPFAM" id="SSF54423">
    <property type="entry name" value="DsbC/DsbG N-terminal domain-like"/>
    <property type="match status" value="1"/>
</dbReference>
<keyword evidence="4" id="KW-1185">Reference proteome</keyword>
<dbReference type="PANTHER" id="PTHR35272:SF4">
    <property type="entry name" value="THIOL:DISULFIDE INTERCHANGE PROTEIN DSBG"/>
    <property type="match status" value="1"/>
</dbReference>
<organism evidence="3 4">
    <name type="scientific">Halomonas urumqiensis</name>
    <dbReference type="NCBI Taxonomy" id="1684789"/>
    <lineage>
        <taxon>Bacteria</taxon>
        <taxon>Pseudomonadati</taxon>
        <taxon>Pseudomonadota</taxon>
        <taxon>Gammaproteobacteria</taxon>
        <taxon>Oceanospirillales</taxon>
        <taxon>Halomonadaceae</taxon>
        <taxon>Halomonas</taxon>
    </lineage>
</organism>
<keyword evidence="1" id="KW-0574">Periplasm</keyword>
<comment type="similarity">
    <text evidence="1">Belongs to the thioredoxin family. DsbC subfamily.</text>
</comment>
<protein>
    <recommendedName>
        <fullName evidence="1">Thiol:disulfide interchange protein</fullName>
    </recommendedName>
</protein>
<evidence type="ECO:0000313" key="4">
    <source>
        <dbReference type="Proteomes" id="UP000235547"/>
    </source>
</evidence>